<evidence type="ECO:0000259" key="2">
    <source>
        <dbReference type="Pfam" id="PF01757"/>
    </source>
</evidence>
<keyword evidence="1" id="KW-1133">Transmembrane helix</keyword>
<organism evidence="3 4">
    <name type="scientific">Cyphellophora attinorum</name>
    <dbReference type="NCBI Taxonomy" id="1664694"/>
    <lineage>
        <taxon>Eukaryota</taxon>
        <taxon>Fungi</taxon>
        <taxon>Dikarya</taxon>
        <taxon>Ascomycota</taxon>
        <taxon>Pezizomycotina</taxon>
        <taxon>Eurotiomycetes</taxon>
        <taxon>Chaetothyriomycetidae</taxon>
        <taxon>Chaetothyriales</taxon>
        <taxon>Cyphellophoraceae</taxon>
        <taxon>Cyphellophora</taxon>
    </lineage>
</organism>
<dbReference type="RefSeq" id="XP_018005951.1">
    <property type="nucleotide sequence ID" value="XM_018146955.1"/>
</dbReference>
<accession>A0A0N0NS92</accession>
<feature type="transmembrane region" description="Helical" evidence="1">
    <location>
        <begin position="401"/>
        <end position="421"/>
    </location>
</feature>
<dbReference type="VEuPathDB" id="FungiDB:AB675_664"/>
<dbReference type="PANTHER" id="PTHR23028">
    <property type="entry name" value="ACETYLTRANSFERASE"/>
    <property type="match status" value="1"/>
</dbReference>
<dbReference type="Pfam" id="PF01757">
    <property type="entry name" value="Acyl_transf_3"/>
    <property type="match status" value="1"/>
</dbReference>
<dbReference type="GeneID" id="28738824"/>
<feature type="transmembrane region" description="Helical" evidence="1">
    <location>
        <begin position="259"/>
        <end position="276"/>
    </location>
</feature>
<keyword evidence="4" id="KW-1185">Reference proteome</keyword>
<reference evidence="3 4" key="1">
    <citation type="submission" date="2015-06" db="EMBL/GenBank/DDBJ databases">
        <title>Draft genome of the ant-associated black yeast Phialophora attae CBS 131958.</title>
        <authorList>
            <person name="Moreno L.F."/>
            <person name="Stielow B.J."/>
            <person name="de Hoog S."/>
            <person name="Vicente V.A."/>
            <person name="Weiss V.A."/>
            <person name="de Vries M."/>
            <person name="Cruz L.M."/>
            <person name="Souza E.M."/>
        </authorList>
    </citation>
    <scope>NUCLEOTIDE SEQUENCE [LARGE SCALE GENOMIC DNA]</scope>
    <source>
        <strain evidence="3 4">CBS 131958</strain>
    </source>
</reference>
<dbReference type="PANTHER" id="PTHR23028:SF134">
    <property type="entry name" value="PUTATIVE (AFU_ORTHOLOGUE AFUA_4G08520)-RELATED"/>
    <property type="match status" value="1"/>
</dbReference>
<dbReference type="STRING" id="1664694.A0A0N0NS92"/>
<name>A0A0N0NS92_9EURO</name>
<feature type="transmembrane region" description="Helical" evidence="1">
    <location>
        <begin position="170"/>
        <end position="189"/>
    </location>
</feature>
<dbReference type="EMBL" id="LFJN01000001">
    <property type="protein sequence ID" value="KPI45988.1"/>
    <property type="molecule type" value="Genomic_DNA"/>
</dbReference>
<dbReference type="InterPro" id="IPR002656">
    <property type="entry name" value="Acyl_transf_3_dom"/>
</dbReference>
<dbReference type="OrthoDB" id="5819582at2759"/>
<feature type="transmembrane region" description="Helical" evidence="1">
    <location>
        <begin position="442"/>
        <end position="462"/>
    </location>
</feature>
<dbReference type="InterPro" id="IPR050879">
    <property type="entry name" value="Acyltransferase_3"/>
</dbReference>
<evidence type="ECO:0000313" key="3">
    <source>
        <dbReference type="EMBL" id="KPI45988.1"/>
    </source>
</evidence>
<feature type="transmembrane region" description="Helical" evidence="1">
    <location>
        <begin position="118"/>
        <end position="139"/>
    </location>
</feature>
<evidence type="ECO:0000313" key="4">
    <source>
        <dbReference type="Proteomes" id="UP000038010"/>
    </source>
</evidence>
<feature type="transmembrane region" description="Helical" evidence="1">
    <location>
        <begin position="76"/>
        <end position="98"/>
    </location>
</feature>
<sequence>MPSDSWYSLPVWLQHHRTDQDLSAEPLLELSNVKTEAFVHATRVRKMLNSLLPTSLRPIFTKSEPRKLHETSYLDGLRGIAALIVVFHHTTGFFYPAIRPGYGSSETSANLLLSLPLIRIWMSGGPMVAIFFVLSGYVLSTKPLRLARQGQHREAHDCIASSTFRRGPRLYIPCLTATLIIALLAQMGLTDLQAPRVYRPSETLMQQLKAWAISSSWFISPFGGAHAFEENTWTIPTEFKGSLLVFLTTLGTAKSGSRFRLLFLTGLALFWLYHGWADMFLFSAGMFCADVHFLHTPLPQSKTLSDILPESSILLSPTISEDDIELPGSRRPRDEGATTSPGYITLATTLTPATWMSHFGPSRWWATLGATLLILSIDSAGPQSIYQRLLSSRFPQWLGEISFSLYLAHGVVLFSLGSRALRFFCGLLEIDMSRGAAGEERLWYAVALLGMSAVTAPVLFGISEVMTKTLDKKAVDIARWMSRW</sequence>
<keyword evidence="1" id="KW-0472">Membrane</keyword>
<feature type="domain" description="Acyltransferase 3" evidence="2">
    <location>
        <begin position="73"/>
        <end position="451"/>
    </location>
</feature>
<keyword evidence="1" id="KW-0812">Transmembrane</keyword>
<proteinExistence type="predicted"/>
<dbReference type="AlphaFoldDB" id="A0A0N0NS92"/>
<evidence type="ECO:0000256" key="1">
    <source>
        <dbReference type="SAM" id="Phobius"/>
    </source>
</evidence>
<comment type="caution">
    <text evidence="3">The sequence shown here is derived from an EMBL/GenBank/DDBJ whole genome shotgun (WGS) entry which is preliminary data.</text>
</comment>
<protein>
    <recommendedName>
        <fullName evidence="2">Acyltransferase 3 domain-containing protein</fullName>
    </recommendedName>
</protein>
<dbReference type="Proteomes" id="UP000038010">
    <property type="component" value="Unassembled WGS sequence"/>
</dbReference>
<dbReference type="GO" id="GO:0016747">
    <property type="term" value="F:acyltransferase activity, transferring groups other than amino-acyl groups"/>
    <property type="evidence" value="ECO:0007669"/>
    <property type="project" value="InterPro"/>
</dbReference>
<gene>
    <name evidence="3" type="ORF">AB675_664</name>
</gene>